<evidence type="ECO:0000313" key="2">
    <source>
        <dbReference type="Proteomes" id="UP000245252"/>
    </source>
</evidence>
<reference evidence="1 2" key="1">
    <citation type="submission" date="2018-05" db="EMBL/GenBank/DDBJ databases">
        <title>The draft genome of strain NS-104.</title>
        <authorList>
            <person name="Hang P."/>
            <person name="Jiang J."/>
        </authorList>
    </citation>
    <scope>NUCLEOTIDE SEQUENCE [LARGE SCALE GENOMIC DNA]</scope>
    <source>
        <strain evidence="1 2">NS-104</strain>
    </source>
</reference>
<name>A0A2U2DY14_9HYPH</name>
<keyword evidence="2" id="KW-1185">Reference proteome</keyword>
<organism evidence="1 2">
    <name type="scientific">Metarhizobium album</name>
    <dbReference type="NCBI Taxonomy" id="2182425"/>
    <lineage>
        <taxon>Bacteria</taxon>
        <taxon>Pseudomonadati</taxon>
        <taxon>Pseudomonadota</taxon>
        <taxon>Alphaproteobacteria</taxon>
        <taxon>Hyphomicrobiales</taxon>
        <taxon>Rhizobiaceae</taxon>
        <taxon>Metarhizobium</taxon>
    </lineage>
</organism>
<proteinExistence type="predicted"/>
<dbReference type="Proteomes" id="UP000245252">
    <property type="component" value="Unassembled WGS sequence"/>
</dbReference>
<gene>
    <name evidence="1" type="ORF">DEM27_02620</name>
</gene>
<sequence length="333" mass="35274">MTAEIKSFLKHAQSRGEQPIAQLYRVEAALIQAGFHLDITHGSTDEGDPWVVFCRPENGAVIAHVAVIGGEVVADSPAFAGPVRMRNVSELIARLVNRLRAGSFHRGDFLSDQFVLLAGIVALATLHLTDAGADWRPLAPETFADLGDHIAAVPAEMIARAALSVENAIHTAFVAPDDTIQVAELLQESAGTSLPVETPDTRPHPHASEFKLPGDMPQSAAALELQAVAKAHEAQASGELAFAFAAPTLPNDPEFGSAPAWKPKEAGLNTLDPREMLAYIVSHHETAVSMTGGNVTLYAEGLKSEDYHLQFADGSSLSIVGVSVLPVEHGAPM</sequence>
<evidence type="ECO:0000313" key="1">
    <source>
        <dbReference type="EMBL" id="PWE58099.1"/>
    </source>
</evidence>
<dbReference type="EMBL" id="QFBC01000001">
    <property type="protein sequence ID" value="PWE58099.1"/>
    <property type="molecule type" value="Genomic_DNA"/>
</dbReference>
<comment type="caution">
    <text evidence="1">The sequence shown here is derived from an EMBL/GenBank/DDBJ whole genome shotgun (WGS) entry which is preliminary data.</text>
</comment>
<dbReference type="OrthoDB" id="7182023at2"/>
<protein>
    <submittedName>
        <fullName evidence="1">Uncharacterized protein</fullName>
    </submittedName>
</protein>
<dbReference type="RefSeq" id="WP_109456615.1">
    <property type="nucleotide sequence ID" value="NZ_QFBC01000001.1"/>
</dbReference>
<dbReference type="AlphaFoldDB" id="A0A2U2DY14"/>
<accession>A0A2U2DY14</accession>